<dbReference type="HOGENOM" id="CLU_069659_0_0_1"/>
<feature type="region of interest" description="Disordered" evidence="1">
    <location>
        <begin position="179"/>
        <end position="223"/>
    </location>
</feature>
<sequence>MVASRSDEKTAEFARLFNLFERLASRRATTADTGTILDDVRSLPVPADLAPVFKNLATIVGTRTSTRDTSPHPGGRPRRNTVAVSNKDLAKTASDMDTDDEECDDEASLAKFPLGKQYPFTFKLMLHKLYQLDDWAKKVKDVLERSQLDYKPLAEQVEPKKNENNMDVVVEKDGHVRFQPGVITGGGRKGSLAVRPRSHSTAGVGRQPEPKSPRGVEGTNEARALKKRCVGRRKSMTVQLAAESGRLGGWIYDAAVSSVERQPVVTFVALPPAQEARSRYQSLEGGKKPRPMKRRVSAGAPGDVLQRMPLQPLINAETASTRRRRALTVCDLSHQSQQKQTKRPFSP</sequence>
<evidence type="ECO:0000313" key="3">
    <source>
        <dbReference type="Proteomes" id="UP000054477"/>
    </source>
</evidence>
<keyword evidence="3" id="KW-1185">Reference proteome</keyword>
<feature type="region of interest" description="Disordered" evidence="1">
    <location>
        <begin position="328"/>
        <end position="347"/>
    </location>
</feature>
<name>A0A0C9X6M8_9AGAR</name>
<reference evidence="2 3" key="1">
    <citation type="submission" date="2014-04" db="EMBL/GenBank/DDBJ databases">
        <authorList>
            <consortium name="DOE Joint Genome Institute"/>
            <person name="Kuo A."/>
            <person name="Kohler A."/>
            <person name="Nagy L.G."/>
            <person name="Floudas D."/>
            <person name="Copeland A."/>
            <person name="Barry K.W."/>
            <person name="Cichocki N."/>
            <person name="Veneault-Fourrey C."/>
            <person name="LaButti K."/>
            <person name="Lindquist E.A."/>
            <person name="Lipzen A."/>
            <person name="Lundell T."/>
            <person name="Morin E."/>
            <person name="Murat C."/>
            <person name="Sun H."/>
            <person name="Tunlid A."/>
            <person name="Henrissat B."/>
            <person name="Grigoriev I.V."/>
            <person name="Hibbett D.S."/>
            <person name="Martin F."/>
            <person name="Nordberg H.P."/>
            <person name="Cantor M.N."/>
            <person name="Hua S.X."/>
        </authorList>
    </citation>
    <scope>NUCLEOTIDE SEQUENCE [LARGE SCALE GENOMIC DNA]</scope>
    <source>
        <strain evidence="2 3">LaAM-08-1</strain>
    </source>
</reference>
<evidence type="ECO:0000313" key="2">
    <source>
        <dbReference type="EMBL" id="KIK07845.1"/>
    </source>
</evidence>
<proteinExistence type="predicted"/>
<dbReference type="OrthoDB" id="3067134at2759"/>
<accession>A0A0C9X6M8</accession>
<protein>
    <submittedName>
        <fullName evidence="2">Uncharacterized protein</fullName>
    </submittedName>
</protein>
<dbReference type="AlphaFoldDB" id="A0A0C9X6M8"/>
<dbReference type="EMBL" id="KN838545">
    <property type="protein sequence ID" value="KIK07845.1"/>
    <property type="molecule type" value="Genomic_DNA"/>
</dbReference>
<dbReference type="Proteomes" id="UP000054477">
    <property type="component" value="Unassembled WGS sequence"/>
</dbReference>
<reference evidence="3" key="2">
    <citation type="submission" date="2015-01" db="EMBL/GenBank/DDBJ databases">
        <title>Evolutionary Origins and Diversification of the Mycorrhizal Mutualists.</title>
        <authorList>
            <consortium name="DOE Joint Genome Institute"/>
            <consortium name="Mycorrhizal Genomics Consortium"/>
            <person name="Kohler A."/>
            <person name="Kuo A."/>
            <person name="Nagy L.G."/>
            <person name="Floudas D."/>
            <person name="Copeland A."/>
            <person name="Barry K.W."/>
            <person name="Cichocki N."/>
            <person name="Veneault-Fourrey C."/>
            <person name="LaButti K."/>
            <person name="Lindquist E.A."/>
            <person name="Lipzen A."/>
            <person name="Lundell T."/>
            <person name="Morin E."/>
            <person name="Murat C."/>
            <person name="Riley R."/>
            <person name="Ohm R."/>
            <person name="Sun H."/>
            <person name="Tunlid A."/>
            <person name="Henrissat B."/>
            <person name="Grigoriev I.V."/>
            <person name="Hibbett D.S."/>
            <person name="Martin F."/>
        </authorList>
    </citation>
    <scope>NUCLEOTIDE SEQUENCE [LARGE SCALE GENOMIC DNA]</scope>
    <source>
        <strain evidence="3">LaAM-08-1</strain>
    </source>
</reference>
<organism evidence="2 3">
    <name type="scientific">Laccaria amethystina LaAM-08-1</name>
    <dbReference type="NCBI Taxonomy" id="1095629"/>
    <lineage>
        <taxon>Eukaryota</taxon>
        <taxon>Fungi</taxon>
        <taxon>Dikarya</taxon>
        <taxon>Basidiomycota</taxon>
        <taxon>Agaricomycotina</taxon>
        <taxon>Agaricomycetes</taxon>
        <taxon>Agaricomycetidae</taxon>
        <taxon>Agaricales</taxon>
        <taxon>Agaricineae</taxon>
        <taxon>Hydnangiaceae</taxon>
        <taxon>Laccaria</taxon>
    </lineage>
</organism>
<feature type="region of interest" description="Disordered" evidence="1">
    <location>
        <begin position="275"/>
        <end position="322"/>
    </location>
</feature>
<gene>
    <name evidence="2" type="ORF">K443DRAFT_2077</name>
</gene>
<evidence type="ECO:0000256" key="1">
    <source>
        <dbReference type="SAM" id="MobiDB-lite"/>
    </source>
</evidence>